<protein>
    <recommendedName>
        <fullName evidence="7">4'-phosphopantetheinyl transferase</fullName>
    </recommendedName>
</protein>
<feature type="domain" description="4'-phosphopantetheinyl transferase" evidence="3">
    <location>
        <begin position="109"/>
        <end position="194"/>
    </location>
</feature>
<dbReference type="InterPro" id="IPR050559">
    <property type="entry name" value="P-Pant_transferase_sf"/>
</dbReference>
<dbReference type="Gene3D" id="3.90.470.20">
    <property type="entry name" value="4'-phosphopantetheinyl transferase domain"/>
    <property type="match status" value="2"/>
</dbReference>
<proteinExistence type="inferred from homology"/>
<evidence type="ECO:0000259" key="3">
    <source>
        <dbReference type="Pfam" id="PF01648"/>
    </source>
</evidence>
<keyword evidence="6" id="KW-1185">Reference proteome</keyword>
<sequence>MTAKLTNQLLLCRYEDFDFARLERTYFSLLSKEEVERFHRIKHRDTQKQFFLTRIVLKQQLEKITGCSPDAMQFQTSKHGRPSLIGSSIDFNVSHTKNLIAIALNTQGRIGVDVENIGRNSQYSDIAQHYFHEKECEQIGSSATAFFKIWTLKEAYIKTLGLGLQKPLKSFYFTFNTDNKIALNDTAPEKFLQFKMPFISGYSVSFAEQFQLAWIQFSHQRSNRTLPEVFQVDSELNTTAHQLTPDSLIDTEQRS</sequence>
<dbReference type="InterPro" id="IPR055066">
    <property type="entry name" value="AASDHPPT_N"/>
</dbReference>
<evidence type="ECO:0000313" key="6">
    <source>
        <dbReference type="Proteomes" id="UP001465153"/>
    </source>
</evidence>
<keyword evidence="2" id="KW-0808">Transferase</keyword>
<name>A0ABQ0AB10_9GAMM</name>
<dbReference type="Pfam" id="PF01648">
    <property type="entry name" value="ACPS"/>
    <property type="match status" value="1"/>
</dbReference>
<evidence type="ECO:0000256" key="1">
    <source>
        <dbReference type="ARBA" id="ARBA00010990"/>
    </source>
</evidence>
<dbReference type="InterPro" id="IPR008278">
    <property type="entry name" value="4-PPantetheinyl_Trfase_dom"/>
</dbReference>
<dbReference type="RefSeq" id="WP_353303542.1">
    <property type="nucleotide sequence ID" value="NZ_BAABWN010000008.1"/>
</dbReference>
<comment type="caution">
    <text evidence="5">The sequence shown here is derived from an EMBL/GenBank/DDBJ whole genome shotgun (WGS) entry which is preliminary data.</text>
</comment>
<dbReference type="Pfam" id="PF22624">
    <property type="entry name" value="AASDHPPT_N"/>
    <property type="match status" value="1"/>
</dbReference>
<dbReference type="InterPro" id="IPR037143">
    <property type="entry name" value="4-PPantetheinyl_Trfase_dom_sf"/>
</dbReference>
<organism evidence="5 6">
    <name type="scientific">Sessilibacter corallicola</name>
    <dbReference type="NCBI Taxonomy" id="2904075"/>
    <lineage>
        <taxon>Bacteria</taxon>
        <taxon>Pseudomonadati</taxon>
        <taxon>Pseudomonadota</taxon>
        <taxon>Gammaproteobacteria</taxon>
        <taxon>Cellvibrionales</taxon>
        <taxon>Cellvibrionaceae</taxon>
        <taxon>Sessilibacter</taxon>
    </lineage>
</organism>
<feature type="domain" description="4'-phosphopantetheinyl transferase N-terminal" evidence="4">
    <location>
        <begin position="26"/>
        <end position="104"/>
    </location>
</feature>
<evidence type="ECO:0000313" key="5">
    <source>
        <dbReference type="EMBL" id="GAA6168838.1"/>
    </source>
</evidence>
<gene>
    <name evidence="5" type="ORF">NBRC116591_26490</name>
</gene>
<dbReference type="Proteomes" id="UP001465153">
    <property type="component" value="Unassembled WGS sequence"/>
</dbReference>
<evidence type="ECO:0000256" key="2">
    <source>
        <dbReference type="ARBA" id="ARBA00022679"/>
    </source>
</evidence>
<evidence type="ECO:0000259" key="4">
    <source>
        <dbReference type="Pfam" id="PF22624"/>
    </source>
</evidence>
<accession>A0ABQ0AB10</accession>
<dbReference type="SUPFAM" id="SSF56214">
    <property type="entry name" value="4'-phosphopantetheinyl transferase"/>
    <property type="match status" value="2"/>
</dbReference>
<evidence type="ECO:0008006" key="7">
    <source>
        <dbReference type="Google" id="ProtNLM"/>
    </source>
</evidence>
<dbReference type="PANTHER" id="PTHR12215:SF10">
    <property type="entry name" value="L-AMINOADIPATE-SEMIALDEHYDE DEHYDROGENASE-PHOSPHOPANTETHEINYL TRANSFERASE"/>
    <property type="match status" value="1"/>
</dbReference>
<dbReference type="PANTHER" id="PTHR12215">
    <property type="entry name" value="PHOSPHOPANTETHEINE TRANSFERASE"/>
    <property type="match status" value="1"/>
</dbReference>
<reference evidence="5 6" key="1">
    <citation type="submission" date="2024-04" db="EMBL/GenBank/DDBJ databases">
        <title>Draft genome sequence of Sessilibacter corallicola NBRC 116591.</title>
        <authorList>
            <person name="Miyakawa T."/>
            <person name="Kusuya Y."/>
            <person name="Miura T."/>
        </authorList>
    </citation>
    <scope>NUCLEOTIDE SEQUENCE [LARGE SCALE GENOMIC DNA]</scope>
    <source>
        <strain evidence="5 6">KU-00831-HH</strain>
    </source>
</reference>
<dbReference type="EMBL" id="BAABWN010000008">
    <property type="protein sequence ID" value="GAA6168838.1"/>
    <property type="molecule type" value="Genomic_DNA"/>
</dbReference>
<comment type="similarity">
    <text evidence="1">Belongs to the P-Pant transferase superfamily. Gsp/Sfp/HetI/AcpT family.</text>
</comment>